<dbReference type="AlphaFoldDB" id="A0A6B3ND75"/>
<evidence type="ECO:0000313" key="1">
    <source>
        <dbReference type="EMBL" id="NER31526.1"/>
    </source>
</evidence>
<name>A0A6B3ND75_9CYAN</name>
<protein>
    <submittedName>
        <fullName evidence="1">Uncharacterized protein</fullName>
    </submittedName>
</protein>
<proteinExistence type="predicted"/>
<dbReference type="EMBL" id="JAAHFQ010000847">
    <property type="protein sequence ID" value="NER31526.1"/>
    <property type="molecule type" value="Genomic_DNA"/>
</dbReference>
<sequence length="53" mass="5640">MVGIIRERGISTNDVFPLPGATIHTALTGKVFWVNSATSSIKVIKEGKIISGQ</sequence>
<comment type="caution">
    <text evidence="1">The sequence shown here is derived from an EMBL/GenBank/DDBJ whole genome shotgun (WGS) entry which is preliminary data.</text>
</comment>
<gene>
    <name evidence="1" type="ORF">F6J89_28900</name>
</gene>
<reference evidence="1" key="1">
    <citation type="submission" date="2019-11" db="EMBL/GenBank/DDBJ databases">
        <title>Genomic insights into an expanded diversity of filamentous marine cyanobacteria reveals the extraordinary biosynthetic potential of Moorea and Okeania.</title>
        <authorList>
            <person name="Ferreira Leao T."/>
            <person name="Wang M."/>
            <person name="Moss N."/>
            <person name="Da Silva R."/>
            <person name="Sanders J."/>
            <person name="Nurk S."/>
            <person name="Gurevich A."/>
            <person name="Humphrey G."/>
            <person name="Reher R."/>
            <person name="Zhu Q."/>
            <person name="Belda-Ferre P."/>
            <person name="Glukhov E."/>
            <person name="Rex R."/>
            <person name="Dorrestein P.C."/>
            <person name="Knight R."/>
            <person name="Pevzner P."/>
            <person name="Gerwick W.H."/>
            <person name="Gerwick L."/>
        </authorList>
    </citation>
    <scope>NUCLEOTIDE SEQUENCE</scope>
    <source>
        <strain evidence="1">SIO1C4</strain>
    </source>
</reference>
<organism evidence="1">
    <name type="scientific">Symploca sp. SIO1C4</name>
    <dbReference type="NCBI Taxonomy" id="2607765"/>
    <lineage>
        <taxon>Bacteria</taxon>
        <taxon>Bacillati</taxon>
        <taxon>Cyanobacteriota</taxon>
        <taxon>Cyanophyceae</taxon>
        <taxon>Coleofasciculales</taxon>
        <taxon>Coleofasciculaceae</taxon>
        <taxon>Symploca</taxon>
    </lineage>
</organism>
<accession>A0A6B3ND75</accession>